<evidence type="ECO:0000313" key="2">
    <source>
        <dbReference type="EMBL" id="RFU37681.1"/>
    </source>
</evidence>
<dbReference type="AlphaFoldDB" id="A0A372JCE1"/>
<dbReference type="Pfam" id="PF02036">
    <property type="entry name" value="SCP2"/>
    <property type="match status" value="1"/>
</dbReference>
<dbReference type="InterPro" id="IPR003033">
    <property type="entry name" value="SCP2_sterol-bd_dom"/>
</dbReference>
<organism evidence="2 3">
    <name type="scientific">Actinomadura logoneensis</name>
    <dbReference type="NCBI Taxonomy" id="2293572"/>
    <lineage>
        <taxon>Bacteria</taxon>
        <taxon>Bacillati</taxon>
        <taxon>Actinomycetota</taxon>
        <taxon>Actinomycetes</taxon>
        <taxon>Streptosporangiales</taxon>
        <taxon>Thermomonosporaceae</taxon>
        <taxon>Actinomadura</taxon>
    </lineage>
</organism>
<evidence type="ECO:0000259" key="1">
    <source>
        <dbReference type="Pfam" id="PF02036"/>
    </source>
</evidence>
<dbReference type="EMBL" id="QURH01000936">
    <property type="protein sequence ID" value="RFU37681.1"/>
    <property type="molecule type" value="Genomic_DNA"/>
</dbReference>
<keyword evidence="3" id="KW-1185">Reference proteome</keyword>
<feature type="domain" description="SCP2" evidence="1">
    <location>
        <begin position="13"/>
        <end position="100"/>
    </location>
</feature>
<dbReference type="Gene3D" id="3.30.1050.10">
    <property type="entry name" value="SCP2 sterol-binding domain"/>
    <property type="match status" value="1"/>
</dbReference>
<evidence type="ECO:0000313" key="3">
    <source>
        <dbReference type="Proteomes" id="UP000261811"/>
    </source>
</evidence>
<proteinExistence type="predicted"/>
<dbReference type="Proteomes" id="UP000261811">
    <property type="component" value="Unassembled WGS sequence"/>
</dbReference>
<gene>
    <name evidence="2" type="ORF">DZF91_31575</name>
</gene>
<reference evidence="2 3" key="1">
    <citation type="submission" date="2018-08" db="EMBL/GenBank/DDBJ databases">
        <title>Actinomadura jelena sp. nov., a novel Actinomycete isolated from soil in Chad.</title>
        <authorList>
            <person name="Shi L."/>
        </authorList>
    </citation>
    <scope>NUCLEOTIDE SEQUENCE [LARGE SCALE GENOMIC DNA]</scope>
    <source>
        <strain evidence="2 3">NEAU-G17</strain>
    </source>
</reference>
<dbReference type="RefSeq" id="WP_117360722.1">
    <property type="nucleotide sequence ID" value="NZ_QURH01000936.1"/>
</dbReference>
<protein>
    <recommendedName>
        <fullName evidence="1">SCP2 domain-containing protein</fullName>
    </recommendedName>
</protein>
<comment type="caution">
    <text evidence="2">The sequence shown here is derived from an EMBL/GenBank/DDBJ whole genome shotgun (WGS) entry which is preliminary data.</text>
</comment>
<dbReference type="OrthoDB" id="3534000at2"/>
<accession>A0A372JCE1</accession>
<sequence>MANEEECRAALDKIAERLAEVDADKLARHVVERTISCRVPDLGLAFATRLHEGGLDPFQRAENPKSAQVRLTVSSDDLVALAHDELSPAKAWAAGRLKVEASFLDLIRLRKVL</sequence>
<dbReference type="InterPro" id="IPR036527">
    <property type="entry name" value="SCP2_sterol-bd_dom_sf"/>
</dbReference>
<name>A0A372JCE1_9ACTN</name>
<dbReference type="SUPFAM" id="SSF55718">
    <property type="entry name" value="SCP-like"/>
    <property type="match status" value="1"/>
</dbReference>